<dbReference type="PANTHER" id="PTHR43750">
    <property type="entry name" value="UDP-GLUCOSE 6-DEHYDROGENASE TUAD"/>
    <property type="match status" value="1"/>
</dbReference>
<dbReference type="EC" id="1.1.1.22" evidence="3 7"/>
<evidence type="ECO:0000256" key="8">
    <source>
        <dbReference type="PIRSR" id="PIRSR500134-1"/>
    </source>
</evidence>
<evidence type="ECO:0000313" key="13">
    <source>
        <dbReference type="Proteomes" id="UP000077926"/>
    </source>
</evidence>
<dbReference type="GO" id="GO:0051287">
    <property type="term" value="F:NAD binding"/>
    <property type="evidence" value="ECO:0007669"/>
    <property type="project" value="InterPro"/>
</dbReference>
<evidence type="ECO:0000256" key="7">
    <source>
        <dbReference type="PIRNR" id="PIRNR000124"/>
    </source>
</evidence>
<feature type="binding site" evidence="9">
    <location>
        <begin position="152"/>
        <end position="155"/>
    </location>
    <ligand>
        <name>substrate</name>
    </ligand>
</feature>
<evidence type="ECO:0000313" key="12">
    <source>
        <dbReference type="EMBL" id="AOH55872.1"/>
    </source>
</evidence>
<dbReference type="STRING" id="264697.ABE28_016035"/>
<gene>
    <name evidence="12" type="ORF">ABE28_016035</name>
</gene>
<dbReference type="SUPFAM" id="SSF51735">
    <property type="entry name" value="NAD(P)-binding Rossmann-fold domains"/>
    <property type="match status" value="1"/>
</dbReference>
<organism evidence="12 13">
    <name type="scientific">Peribacillus muralis</name>
    <dbReference type="NCBI Taxonomy" id="264697"/>
    <lineage>
        <taxon>Bacteria</taxon>
        <taxon>Bacillati</taxon>
        <taxon>Bacillota</taxon>
        <taxon>Bacilli</taxon>
        <taxon>Bacillales</taxon>
        <taxon>Bacillaceae</taxon>
        <taxon>Peribacillus</taxon>
    </lineage>
</organism>
<dbReference type="GO" id="GO:0000271">
    <property type="term" value="P:polysaccharide biosynthetic process"/>
    <property type="evidence" value="ECO:0007669"/>
    <property type="project" value="InterPro"/>
</dbReference>
<protein>
    <recommendedName>
        <fullName evidence="3 7">UDP-glucose 6-dehydrogenase</fullName>
        <ecNumber evidence="3 7">1.1.1.22</ecNumber>
    </recommendedName>
</protein>
<dbReference type="SMART" id="SM00984">
    <property type="entry name" value="UDPG_MGDP_dh_C"/>
    <property type="match status" value="1"/>
</dbReference>
<dbReference type="RefSeq" id="WP_064464405.1">
    <property type="nucleotide sequence ID" value="NZ_CP017080.1"/>
</dbReference>
<evidence type="ECO:0000256" key="5">
    <source>
        <dbReference type="ARBA" id="ARBA00023027"/>
    </source>
</evidence>
<feature type="binding site" evidence="10">
    <location>
        <position position="263"/>
    </location>
    <ligand>
        <name>NAD(+)</name>
        <dbReference type="ChEBI" id="CHEBI:57540"/>
    </ligand>
</feature>
<feature type="domain" description="UDP-glucose/GDP-mannose dehydrogenase C-terminal" evidence="11">
    <location>
        <begin position="313"/>
        <end position="415"/>
    </location>
</feature>
<dbReference type="InterPro" id="IPR001732">
    <property type="entry name" value="UDP-Glc/GDP-Man_DH_N"/>
</dbReference>
<dbReference type="Pfam" id="PF03720">
    <property type="entry name" value="UDPG_MGDP_dh_C"/>
    <property type="match status" value="1"/>
</dbReference>
<dbReference type="Pfam" id="PF00984">
    <property type="entry name" value="UDPG_MGDP_dh"/>
    <property type="match status" value="1"/>
</dbReference>
<accession>A0A1B3XRS8</accession>
<proteinExistence type="inferred from homology"/>
<dbReference type="EMBL" id="CP017080">
    <property type="protein sequence ID" value="AOH55872.1"/>
    <property type="molecule type" value="Genomic_DNA"/>
</dbReference>
<dbReference type="InterPro" id="IPR036291">
    <property type="entry name" value="NAD(P)-bd_dom_sf"/>
</dbReference>
<dbReference type="InterPro" id="IPR028357">
    <property type="entry name" value="UDPglc_DH_bac"/>
</dbReference>
<feature type="binding site" evidence="9">
    <location>
        <position position="204"/>
    </location>
    <ligand>
        <name>substrate</name>
    </ligand>
</feature>
<dbReference type="Gene3D" id="3.40.50.720">
    <property type="entry name" value="NAD(P)-binding Rossmann-like Domain"/>
    <property type="match status" value="2"/>
</dbReference>
<comment type="catalytic activity">
    <reaction evidence="6 7">
        <text>UDP-alpha-D-glucose + 2 NAD(+) + H2O = UDP-alpha-D-glucuronate + 2 NADH + 3 H(+)</text>
        <dbReference type="Rhea" id="RHEA:23596"/>
        <dbReference type="ChEBI" id="CHEBI:15377"/>
        <dbReference type="ChEBI" id="CHEBI:15378"/>
        <dbReference type="ChEBI" id="CHEBI:57540"/>
        <dbReference type="ChEBI" id="CHEBI:57945"/>
        <dbReference type="ChEBI" id="CHEBI:58052"/>
        <dbReference type="ChEBI" id="CHEBI:58885"/>
        <dbReference type="EC" id="1.1.1.22"/>
    </reaction>
</comment>
<comment type="pathway">
    <text evidence="1">Nucleotide-sugar biosynthesis; UDP-alpha-D-glucuronate biosynthesis; UDP-alpha-D-glucuronate from UDP-alpha-D-glucose: step 1/1.</text>
</comment>
<feature type="binding site" evidence="9">
    <location>
        <position position="320"/>
    </location>
    <ligand>
        <name>substrate</name>
    </ligand>
</feature>
<feature type="binding site" evidence="10">
    <location>
        <position position="327"/>
    </location>
    <ligand>
        <name>NAD(+)</name>
        <dbReference type="ChEBI" id="CHEBI:57540"/>
    </ligand>
</feature>
<evidence type="ECO:0000256" key="3">
    <source>
        <dbReference type="ARBA" id="ARBA00012954"/>
    </source>
</evidence>
<dbReference type="Proteomes" id="UP000077926">
    <property type="component" value="Chromosome"/>
</dbReference>
<feature type="binding site" evidence="10">
    <location>
        <position position="121"/>
    </location>
    <ligand>
        <name>NAD(+)</name>
        <dbReference type="ChEBI" id="CHEBI:57540"/>
    </ligand>
</feature>
<dbReference type="UniPathway" id="UPA00038">
    <property type="reaction ID" value="UER00491"/>
</dbReference>
<name>A0A1B3XRS8_9BACI</name>
<evidence type="ECO:0000256" key="4">
    <source>
        <dbReference type="ARBA" id="ARBA00023002"/>
    </source>
</evidence>
<dbReference type="PIRSF" id="PIRSF000124">
    <property type="entry name" value="UDPglc_GDPman_dh"/>
    <property type="match status" value="1"/>
</dbReference>
<dbReference type="OrthoDB" id="9803238at2"/>
<dbReference type="PANTHER" id="PTHR43750:SF4">
    <property type="entry name" value="UDP-GLUCOSE 6-DEHYDROGENASE YWQF"/>
    <property type="match status" value="1"/>
</dbReference>
<dbReference type="InterPro" id="IPR014026">
    <property type="entry name" value="UDP-Glc/GDP-Man_DH_dimer"/>
</dbReference>
<feature type="binding site" evidence="9">
    <location>
        <position position="257"/>
    </location>
    <ligand>
        <name>substrate</name>
    </ligand>
</feature>
<evidence type="ECO:0000256" key="2">
    <source>
        <dbReference type="ARBA" id="ARBA00006601"/>
    </source>
</evidence>
<dbReference type="SUPFAM" id="SSF52413">
    <property type="entry name" value="UDP-glucose/GDP-mannose dehydrogenase C-terminal domain"/>
    <property type="match status" value="1"/>
</dbReference>
<evidence type="ECO:0000256" key="6">
    <source>
        <dbReference type="ARBA" id="ARBA00047473"/>
    </source>
</evidence>
<dbReference type="SUPFAM" id="SSF48179">
    <property type="entry name" value="6-phosphogluconate dehydrogenase C-terminal domain-like"/>
    <property type="match status" value="1"/>
</dbReference>
<dbReference type="KEGG" id="bmur:ABE28_016035"/>
<dbReference type="NCBIfam" id="TIGR03026">
    <property type="entry name" value="NDP-sugDHase"/>
    <property type="match status" value="1"/>
</dbReference>
<dbReference type="GO" id="GO:0006065">
    <property type="term" value="P:UDP-glucuronate biosynthetic process"/>
    <property type="evidence" value="ECO:0007669"/>
    <property type="project" value="UniProtKB-UniPathway"/>
</dbReference>
<dbReference type="InterPro" id="IPR017476">
    <property type="entry name" value="UDP-Glc/GDP-Man"/>
</dbReference>
<dbReference type="GO" id="GO:0003979">
    <property type="term" value="F:UDP-glucose 6-dehydrogenase activity"/>
    <property type="evidence" value="ECO:0007669"/>
    <property type="project" value="UniProtKB-EC"/>
</dbReference>
<dbReference type="InterPro" id="IPR014027">
    <property type="entry name" value="UDP-Glc/GDP-Man_DH_C"/>
</dbReference>
<dbReference type="Pfam" id="PF03721">
    <property type="entry name" value="UDPG_MGDP_dh_N"/>
    <property type="match status" value="1"/>
</dbReference>
<feature type="binding site" evidence="10">
    <location>
        <position position="35"/>
    </location>
    <ligand>
        <name>NAD(+)</name>
        <dbReference type="ChEBI" id="CHEBI:57540"/>
    </ligand>
</feature>
<keyword evidence="4 7" id="KW-0560">Oxidoreductase</keyword>
<comment type="similarity">
    <text evidence="2 7">Belongs to the UDP-glucose/GDP-mannose dehydrogenase family.</text>
</comment>
<feature type="binding site" evidence="10">
    <location>
        <position position="86"/>
    </location>
    <ligand>
        <name>NAD(+)</name>
        <dbReference type="ChEBI" id="CHEBI:57540"/>
    </ligand>
</feature>
<dbReference type="PIRSF" id="PIRSF500134">
    <property type="entry name" value="UDPglc_DH_bac"/>
    <property type="match status" value="1"/>
</dbReference>
<dbReference type="AlphaFoldDB" id="A0A1B3XRS8"/>
<evidence type="ECO:0000256" key="1">
    <source>
        <dbReference type="ARBA" id="ARBA00004701"/>
    </source>
</evidence>
<sequence>MKIAVVGTGYVGLVTGVCLADIGHKVQCIDIDSEKVEKMRLGFSPIYEPGLEELMVKNIAEKRLFFTTNHKEGFMDADAIYIAVGTPENDDGSANLLYVERVAKDIAENVNSDVVVVTKSTVPVGTNDRINEIIQNNLVNNVTIHVVSNPEFLREGSAIFDTFNGDRIVIGADHEPAGKLIEEINKPFDISVFKTDLRSAEMIKYASNAFLATKISFINEISNICERIGANVEDVALGMGQDSRIGNQFLNAGIGYGGSCFPKDTKALIQISGNAGYEFELLKGVVHVNQNQQNLLLYKLNQRFDSIAGMKIAVLGLAFKPNTDDMREAPSIVVTKRLIEQGAELIAYDPAAIENAKKLLSSEIIYVNSVEDALKGSDLALILTEWSKIKEFPLENYKKLMKEAIVFDGRNCYELSNVKEHEIEYYSIGRPNVKKQKVLVEK</sequence>
<reference evidence="12 13" key="1">
    <citation type="submission" date="2016-08" db="EMBL/GenBank/DDBJ databases">
        <title>Complete genome sequence of Bacillus muralis G25-68, a strain with toxicity to nematodes.</title>
        <authorList>
            <person name="Zheng Z."/>
        </authorList>
    </citation>
    <scope>NUCLEOTIDE SEQUENCE [LARGE SCALE GENOMIC DNA]</scope>
    <source>
        <strain evidence="12 13">G25-68</strain>
    </source>
</reference>
<dbReference type="Gene3D" id="1.20.5.100">
    <property type="entry name" value="Cytochrome c1, transmembrane anchor, C-terminal"/>
    <property type="match status" value="1"/>
</dbReference>
<feature type="binding site" evidence="10">
    <location>
        <position position="30"/>
    </location>
    <ligand>
        <name>NAD(+)</name>
        <dbReference type="ChEBI" id="CHEBI:57540"/>
    </ligand>
</feature>
<dbReference type="InterPro" id="IPR008927">
    <property type="entry name" value="6-PGluconate_DH-like_C_sf"/>
</dbReference>
<dbReference type="InterPro" id="IPR036220">
    <property type="entry name" value="UDP-Glc/GDP-Man_DH_C_sf"/>
</dbReference>
<feature type="binding site" evidence="10">
    <location>
        <position position="155"/>
    </location>
    <ligand>
        <name>NAD(+)</name>
        <dbReference type="ChEBI" id="CHEBI:57540"/>
    </ligand>
</feature>
<feature type="binding site" evidence="9">
    <location>
        <begin position="249"/>
        <end position="253"/>
    </location>
    <ligand>
        <name>substrate</name>
    </ligand>
</feature>
<evidence type="ECO:0000256" key="10">
    <source>
        <dbReference type="PIRSR" id="PIRSR500134-3"/>
    </source>
</evidence>
<keyword evidence="5 7" id="KW-0520">NAD</keyword>
<evidence type="ECO:0000259" key="11">
    <source>
        <dbReference type="SMART" id="SM00984"/>
    </source>
</evidence>
<keyword evidence="13" id="KW-1185">Reference proteome</keyword>
<evidence type="ECO:0000256" key="9">
    <source>
        <dbReference type="PIRSR" id="PIRSR500134-2"/>
    </source>
</evidence>
<feature type="active site" description="Nucleophile" evidence="8">
    <location>
        <position position="260"/>
    </location>
</feature>